<keyword evidence="1" id="KW-1133">Transmembrane helix</keyword>
<evidence type="ECO:0000313" key="3">
    <source>
        <dbReference type="Proteomes" id="UP000324222"/>
    </source>
</evidence>
<dbReference type="Proteomes" id="UP000324222">
    <property type="component" value="Unassembled WGS sequence"/>
</dbReference>
<comment type="caution">
    <text evidence="2">The sequence shown here is derived from an EMBL/GenBank/DDBJ whole genome shotgun (WGS) entry which is preliminary data.</text>
</comment>
<evidence type="ECO:0000256" key="1">
    <source>
        <dbReference type="SAM" id="Phobius"/>
    </source>
</evidence>
<protein>
    <submittedName>
        <fullName evidence="2">Uncharacterized protein</fullName>
    </submittedName>
</protein>
<dbReference type="EMBL" id="VSRR010056975">
    <property type="protein sequence ID" value="MPC81447.1"/>
    <property type="molecule type" value="Genomic_DNA"/>
</dbReference>
<dbReference type="AlphaFoldDB" id="A0A5B7IIS6"/>
<evidence type="ECO:0000313" key="2">
    <source>
        <dbReference type="EMBL" id="MPC81447.1"/>
    </source>
</evidence>
<keyword evidence="3" id="KW-1185">Reference proteome</keyword>
<organism evidence="2 3">
    <name type="scientific">Portunus trituberculatus</name>
    <name type="common">Swimming crab</name>
    <name type="synonym">Neptunus trituberculatus</name>
    <dbReference type="NCBI Taxonomy" id="210409"/>
    <lineage>
        <taxon>Eukaryota</taxon>
        <taxon>Metazoa</taxon>
        <taxon>Ecdysozoa</taxon>
        <taxon>Arthropoda</taxon>
        <taxon>Crustacea</taxon>
        <taxon>Multicrustacea</taxon>
        <taxon>Malacostraca</taxon>
        <taxon>Eumalacostraca</taxon>
        <taxon>Eucarida</taxon>
        <taxon>Decapoda</taxon>
        <taxon>Pleocyemata</taxon>
        <taxon>Brachyura</taxon>
        <taxon>Eubrachyura</taxon>
        <taxon>Portunoidea</taxon>
        <taxon>Portunidae</taxon>
        <taxon>Portuninae</taxon>
        <taxon>Portunus</taxon>
    </lineage>
</organism>
<sequence>MCSIVKSKYLPLQLTNLQAFLRSILEDSFDSNSPLEDWCGLWLCLFLILILHDVVFIAS</sequence>
<proteinExistence type="predicted"/>
<accession>A0A5B7IIS6</accession>
<gene>
    <name evidence="2" type="ORF">E2C01_076063</name>
</gene>
<name>A0A5B7IIS6_PORTR</name>
<keyword evidence="1" id="KW-0812">Transmembrane</keyword>
<keyword evidence="1" id="KW-0472">Membrane</keyword>
<feature type="transmembrane region" description="Helical" evidence="1">
    <location>
        <begin position="40"/>
        <end position="58"/>
    </location>
</feature>
<reference evidence="2 3" key="1">
    <citation type="submission" date="2019-05" db="EMBL/GenBank/DDBJ databases">
        <title>Another draft genome of Portunus trituberculatus and its Hox gene families provides insights of decapod evolution.</title>
        <authorList>
            <person name="Jeong J.-H."/>
            <person name="Song I."/>
            <person name="Kim S."/>
            <person name="Choi T."/>
            <person name="Kim D."/>
            <person name="Ryu S."/>
            <person name="Kim W."/>
        </authorList>
    </citation>
    <scope>NUCLEOTIDE SEQUENCE [LARGE SCALE GENOMIC DNA]</scope>
    <source>
        <tissue evidence="2">Muscle</tissue>
    </source>
</reference>